<dbReference type="EMBL" id="JAKFFV010000002">
    <property type="protein sequence ID" value="MCF2497235.1"/>
    <property type="molecule type" value="Genomic_DNA"/>
</dbReference>
<organism evidence="2 3">
    <name type="scientific">Dyadobacter chenhuakuii</name>
    <dbReference type="NCBI Taxonomy" id="2909339"/>
    <lineage>
        <taxon>Bacteria</taxon>
        <taxon>Pseudomonadati</taxon>
        <taxon>Bacteroidota</taxon>
        <taxon>Cytophagia</taxon>
        <taxon>Cytophagales</taxon>
        <taxon>Spirosomataceae</taxon>
        <taxon>Dyadobacter</taxon>
    </lineage>
</organism>
<comment type="caution">
    <text evidence="2">The sequence shown here is derived from an EMBL/GenBank/DDBJ whole genome shotgun (WGS) entry which is preliminary data.</text>
</comment>
<dbReference type="RefSeq" id="WP_235176712.1">
    <property type="nucleotide sequence ID" value="NZ_JAKFFV010000002.1"/>
</dbReference>
<evidence type="ECO:0000313" key="2">
    <source>
        <dbReference type="EMBL" id="MCF2497235.1"/>
    </source>
</evidence>
<proteinExistence type="predicted"/>
<feature type="domain" description="YdhG-like" evidence="1">
    <location>
        <begin position="21"/>
        <end position="113"/>
    </location>
</feature>
<name>A0A9X1Q8S1_9BACT</name>
<dbReference type="Gene3D" id="3.90.1150.200">
    <property type="match status" value="1"/>
</dbReference>
<dbReference type="Proteomes" id="UP001139411">
    <property type="component" value="Unassembled WGS sequence"/>
</dbReference>
<protein>
    <submittedName>
        <fullName evidence="2">DUF1801 domain-containing protein</fullName>
    </submittedName>
</protein>
<sequence>MQSSKPKNIDEYIANFPSGAQEALRQIRGVVREAAPEAEETIAYDMPTFNLNGTYLIYFAAWKKHIALYPVSAALAESLKADLEGYKGTKGSVHFPIDKPMPLELIAKIVAWRLEENSKS</sequence>
<dbReference type="SUPFAM" id="SSF159888">
    <property type="entry name" value="YdhG-like"/>
    <property type="match status" value="1"/>
</dbReference>
<dbReference type="InterPro" id="IPR014922">
    <property type="entry name" value="YdhG-like"/>
</dbReference>
<reference evidence="2" key="1">
    <citation type="submission" date="2022-01" db="EMBL/GenBank/DDBJ databases">
        <title>Novel species in genus Dyadobacter.</title>
        <authorList>
            <person name="Ma C."/>
        </authorList>
    </citation>
    <scope>NUCLEOTIDE SEQUENCE</scope>
    <source>
        <strain evidence="2">CY357</strain>
    </source>
</reference>
<dbReference type="AlphaFoldDB" id="A0A9X1Q8S1"/>
<evidence type="ECO:0000259" key="1">
    <source>
        <dbReference type="Pfam" id="PF08818"/>
    </source>
</evidence>
<evidence type="ECO:0000313" key="3">
    <source>
        <dbReference type="Proteomes" id="UP001139411"/>
    </source>
</evidence>
<accession>A0A9X1Q8S1</accession>
<gene>
    <name evidence="2" type="ORF">L0661_02890</name>
</gene>
<dbReference type="Pfam" id="PF08818">
    <property type="entry name" value="DUF1801"/>
    <property type="match status" value="1"/>
</dbReference>